<dbReference type="AlphaFoldDB" id="A0A5C6AWJ2"/>
<gene>
    <name evidence="1" type="ORF">Pla100_03230</name>
</gene>
<name>A0A5C6AWJ2_9BACT</name>
<dbReference type="PROSITE" id="PS51257">
    <property type="entry name" value="PROKAR_LIPOPROTEIN"/>
    <property type="match status" value="1"/>
</dbReference>
<reference evidence="1 2" key="1">
    <citation type="submission" date="2019-02" db="EMBL/GenBank/DDBJ databases">
        <title>Deep-cultivation of Planctomycetes and their phenomic and genomic characterization uncovers novel biology.</title>
        <authorList>
            <person name="Wiegand S."/>
            <person name="Jogler M."/>
            <person name="Boedeker C."/>
            <person name="Pinto D."/>
            <person name="Vollmers J."/>
            <person name="Rivas-Marin E."/>
            <person name="Kohn T."/>
            <person name="Peeters S.H."/>
            <person name="Heuer A."/>
            <person name="Rast P."/>
            <person name="Oberbeckmann S."/>
            <person name="Bunk B."/>
            <person name="Jeske O."/>
            <person name="Meyerdierks A."/>
            <person name="Storesund J.E."/>
            <person name="Kallscheuer N."/>
            <person name="Luecker S."/>
            <person name="Lage O.M."/>
            <person name="Pohl T."/>
            <person name="Merkel B.J."/>
            <person name="Hornburger P."/>
            <person name="Mueller R.-W."/>
            <person name="Bruemmer F."/>
            <person name="Labrenz M."/>
            <person name="Spormann A.M."/>
            <person name="Op Den Camp H."/>
            <person name="Overmann J."/>
            <person name="Amann R."/>
            <person name="Jetten M.S.M."/>
            <person name="Mascher T."/>
            <person name="Medema M.H."/>
            <person name="Devos D.P."/>
            <person name="Kaster A.-K."/>
            <person name="Ovreas L."/>
            <person name="Rohde M."/>
            <person name="Galperin M.Y."/>
            <person name="Jogler C."/>
        </authorList>
    </citation>
    <scope>NUCLEOTIDE SEQUENCE [LARGE SCALE GENOMIC DNA]</scope>
    <source>
        <strain evidence="1 2">Pla100</strain>
    </source>
</reference>
<protein>
    <submittedName>
        <fullName evidence="1">Uncharacterized protein</fullName>
    </submittedName>
</protein>
<comment type="caution">
    <text evidence="1">The sequence shown here is derived from an EMBL/GenBank/DDBJ whole genome shotgun (WGS) entry which is preliminary data.</text>
</comment>
<accession>A0A5C6AWJ2</accession>
<keyword evidence="2" id="KW-1185">Reference proteome</keyword>
<dbReference type="EMBL" id="SJPM01000001">
    <property type="protein sequence ID" value="TWU03402.1"/>
    <property type="molecule type" value="Genomic_DNA"/>
</dbReference>
<evidence type="ECO:0000313" key="1">
    <source>
        <dbReference type="EMBL" id="TWU03402.1"/>
    </source>
</evidence>
<organism evidence="1 2">
    <name type="scientific">Neorhodopirellula pilleata</name>
    <dbReference type="NCBI Taxonomy" id="2714738"/>
    <lineage>
        <taxon>Bacteria</taxon>
        <taxon>Pseudomonadati</taxon>
        <taxon>Planctomycetota</taxon>
        <taxon>Planctomycetia</taxon>
        <taxon>Pirellulales</taxon>
        <taxon>Pirellulaceae</taxon>
        <taxon>Neorhodopirellula</taxon>
    </lineage>
</organism>
<evidence type="ECO:0000313" key="2">
    <source>
        <dbReference type="Proteomes" id="UP000316213"/>
    </source>
</evidence>
<dbReference type="Proteomes" id="UP000316213">
    <property type="component" value="Unassembled WGS sequence"/>
</dbReference>
<proteinExistence type="predicted"/>
<sequence length="66" mass="7193">MHSRMSRMTLLLYLSLVFVGCGPGGTVAPSDSDLSRYVEENTDAIAQQEAIDRMENENDSKSGVAK</sequence>